<gene>
    <name evidence="1" type="ORF">KUCAC02_000818</name>
</gene>
<dbReference type="Proteomes" id="UP001057452">
    <property type="component" value="Chromosome 18"/>
</dbReference>
<keyword evidence="2" id="KW-1185">Reference proteome</keyword>
<dbReference type="EMBL" id="CM043802">
    <property type="protein sequence ID" value="KAI4808772.1"/>
    <property type="molecule type" value="Genomic_DNA"/>
</dbReference>
<proteinExistence type="predicted"/>
<protein>
    <submittedName>
        <fullName evidence="1">Uncharacterized protein</fullName>
    </submittedName>
</protein>
<organism evidence="1 2">
    <name type="scientific">Chaenocephalus aceratus</name>
    <name type="common">Blackfin icefish</name>
    <name type="synonym">Chaenichthys aceratus</name>
    <dbReference type="NCBI Taxonomy" id="36190"/>
    <lineage>
        <taxon>Eukaryota</taxon>
        <taxon>Metazoa</taxon>
        <taxon>Chordata</taxon>
        <taxon>Craniata</taxon>
        <taxon>Vertebrata</taxon>
        <taxon>Euteleostomi</taxon>
        <taxon>Actinopterygii</taxon>
        <taxon>Neopterygii</taxon>
        <taxon>Teleostei</taxon>
        <taxon>Neoteleostei</taxon>
        <taxon>Acanthomorphata</taxon>
        <taxon>Eupercaria</taxon>
        <taxon>Perciformes</taxon>
        <taxon>Notothenioidei</taxon>
        <taxon>Channichthyidae</taxon>
        <taxon>Chaenocephalus</taxon>
    </lineage>
</organism>
<comment type="caution">
    <text evidence="1">The sequence shown here is derived from an EMBL/GenBank/DDBJ whole genome shotgun (WGS) entry which is preliminary data.</text>
</comment>
<reference evidence="1" key="1">
    <citation type="submission" date="2022-05" db="EMBL/GenBank/DDBJ databases">
        <title>Chromosome-level genome of Chaenocephalus aceratus.</title>
        <authorList>
            <person name="Park H."/>
        </authorList>
    </citation>
    <scope>NUCLEOTIDE SEQUENCE</scope>
    <source>
        <strain evidence="1">KU_202001</strain>
    </source>
</reference>
<accession>A0ACB9W884</accession>
<sequence>MPPRGEDNVSLSQDLKNSLQFSQKEVDELKETCKELKKKSQEACTYNSTVRESVMTMSGKSDYLEGQSKRKNLIIDGIPESPGESWEESEYKVRELLRTELQMDEERIEVERAHQMGNGADKPRQIVVKFLRFKDKTAVMGRRNRLKGTNIFLNEDYPEAVRQKRKELIPAMKAERSKGNIAYISYFVRLLRRNVLFDKARRAEVHPSNVQRCYSQQQPACGRAVNNPKIVGGQDAAAGTWPWIAFLQIDEYRSCGGSLISDMWVLTAAHCIPKLPTNMTVVLGRESMEGQNLNEVSRVVDKIITHPAYDAFSKDNDMALLKLSSPVNFTDYIQPVCLASADSTFYTGDNNWVVGFGAISLGGPSADTLQEVRVPIVGNNECTCAYPYLTDNMICAGLRAGGLDSCQGDSGGPMMIKKGSVWVQSGVVSFGKGCALPDFPGVYARVSNYEDWIKNHTGSSQPGFVDSMSSGVDTDLTFDCSEITTNTEPPKPYPTTYHPHTTDDDSLFGSAVIIILLSNGCHSKQQPACGRAVNNPKIVGGQDAAAGTWPWIASFQIDEAHNCGGSLISDMWVLTAAHCIPEFPKNMTVVLGRESMKGQNLNEVSRVIDKIITHPAYDVERKDNDMALLKLSSPVNFTHYIQPVCLASADSTFYTGDNNWVVGFGGPQADTLQEVRVPIVGNNECTCTYPNLTDNMICAGLRAGGVDSCQACKGCHSKQQPACGRAVNNPKIVGGQDAAAGTWPWIASFQIDEAHNCGGSLISDMWVLTAAHCIPEFPKNMTVVLGRESMKGQNLNEVSRVIDKIITHPAYDVERKDNDMALLKLSSPVNFTHYIQPVCLASADSTFYTGDNNWVVGFAVIIILLSNGCHSKQQPACGRAVNNPTIVGGQDAAAGTWPWIASFQIDEAHNCGGSLISDMWVLTAAHCIPEFPKNMTVVLGRESMKGQNLNEVSRVIDKIITHPAYDVERKDNDMALLKLSSPVNFTHYIQPVCLASANSTFYTGDNNWVVGFGTISLDNMICAGLRAGGLDSCQGDSGGPMMIKKGSVWVQSGVVSFGEGCALPDFPGVYARVSNYEDWIKNHTGSSQPGFVDSMSSGVDTDLTFNCSEITTNTHDDSLFGSGERVISSLGLLLMCFYALVGVI</sequence>
<evidence type="ECO:0000313" key="2">
    <source>
        <dbReference type="Proteomes" id="UP001057452"/>
    </source>
</evidence>
<evidence type="ECO:0000313" key="1">
    <source>
        <dbReference type="EMBL" id="KAI4808772.1"/>
    </source>
</evidence>
<name>A0ACB9W884_CHAAC</name>